<organism evidence="5">
    <name type="scientific">uncultured Armatimonadetes bacterium</name>
    <dbReference type="NCBI Taxonomy" id="157466"/>
    <lineage>
        <taxon>Bacteria</taxon>
        <taxon>Bacillati</taxon>
        <taxon>Armatimonadota</taxon>
        <taxon>environmental samples</taxon>
    </lineage>
</organism>
<evidence type="ECO:0000259" key="4">
    <source>
        <dbReference type="Pfam" id="PF02563"/>
    </source>
</evidence>
<dbReference type="Gene3D" id="3.10.560.10">
    <property type="entry name" value="Outer membrane lipoprotein wza domain like"/>
    <property type="match status" value="3"/>
</dbReference>
<protein>
    <recommendedName>
        <fullName evidence="4">Polysaccharide export protein N-terminal domain-containing protein</fullName>
    </recommendedName>
</protein>
<sequence length="426" mass="46680">MTTYRRHHPAALAAALGLLAAALPAPAARAQAQVQAPEAPQPPPPAASGEVPDAIASVPADYRLDIGDTVNITVSRHGDVGGTWLIPVDGMLRLNRLKAPVYAPGKTCAELGRELASGWSHQFRLKPGQVTVSVATQRMRHIYVRGNAIKSGNYNLQPNWRLSELVTYAGMPSVPVDRVTVLVTNGRRPKSPIRVDLDAALNVPGSPENLALLEGDTVTVDTARTLRLLIAGQGPKGQHEVYRTYGLRRALTVLQYSVAGADGSLREARIIRKRDPEDVNSPEEVIPVDLVRLMQHQSEEIPLRDQDLLYIPPSERYVYIFGEANGSRKQMMPEDRKTYLVDVIAAGGGTTGQAKIGQIGILREVNGKTEKITVDFGKYLQTQEARYNPEILPKDIVYVPKASRVSTGYIWEGMGLFNMLKSFFRL</sequence>
<feature type="region of interest" description="Disordered" evidence="2">
    <location>
        <begin position="31"/>
        <end position="52"/>
    </location>
</feature>
<evidence type="ECO:0000256" key="3">
    <source>
        <dbReference type="SAM" id="SignalP"/>
    </source>
</evidence>
<dbReference type="InterPro" id="IPR003715">
    <property type="entry name" value="Poly_export_N"/>
</dbReference>
<evidence type="ECO:0000256" key="1">
    <source>
        <dbReference type="ARBA" id="ARBA00022729"/>
    </source>
</evidence>
<keyword evidence="1 3" id="KW-0732">Signal</keyword>
<dbReference type="Gene3D" id="3.30.1950.10">
    <property type="entry name" value="wza like domain"/>
    <property type="match status" value="1"/>
</dbReference>
<dbReference type="InterPro" id="IPR049712">
    <property type="entry name" value="Poly_export"/>
</dbReference>
<accession>A0A6J4K8I4</accession>
<dbReference type="GO" id="GO:0015159">
    <property type="term" value="F:polysaccharide transmembrane transporter activity"/>
    <property type="evidence" value="ECO:0007669"/>
    <property type="project" value="InterPro"/>
</dbReference>
<dbReference type="PANTHER" id="PTHR33619">
    <property type="entry name" value="POLYSACCHARIDE EXPORT PROTEIN GFCE-RELATED"/>
    <property type="match status" value="1"/>
</dbReference>
<gene>
    <name evidence="5" type="ORF">AVDCRST_MAG63-5046</name>
</gene>
<proteinExistence type="predicted"/>
<dbReference type="Pfam" id="PF02563">
    <property type="entry name" value="Poly_export"/>
    <property type="match status" value="1"/>
</dbReference>
<evidence type="ECO:0000256" key="2">
    <source>
        <dbReference type="SAM" id="MobiDB-lite"/>
    </source>
</evidence>
<feature type="signal peptide" evidence="3">
    <location>
        <begin position="1"/>
        <end position="27"/>
    </location>
</feature>
<dbReference type="PANTHER" id="PTHR33619:SF3">
    <property type="entry name" value="POLYSACCHARIDE EXPORT PROTEIN GFCE-RELATED"/>
    <property type="match status" value="1"/>
</dbReference>
<evidence type="ECO:0000313" key="5">
    <source>
        <dbReference type="EMBL" id="CAA9299046.1"/>
    </source>
</evidence>
<feature type="chain" id="PRO_5026749302" description="Polysaccharide export protein N-terminal domain-containing protein" evidence="3">
    <location>
        <begin position="28"/>
        <end position="426"/>
    </location>
</feature>
<dbReference type="AlphaFoldDB" id="A0A6J4K8I4"/>
<name>A0A6J4K8I4_9BACT</name>
<dbReference type="EMBL" id="CADCTO010000702">
    <property type="protein sequence ID" value="CAA9299046.1"/>
    <property type="molecule type" value="Genomic_DNA"/>
</dbReference>
<reference evidence="5" key="1">
    <citation type="submission" date="2020-02" db="EMBL/GenBank/DDBJ databases">
        <authorList>
            <person name="Meier V. D."/>
        </authorList>
    </citation>
    <scope>NUCLEOTIDE SEQUENCE</scope>
    <source>
        <strain evidence="5">AVDCRST_MAG63</strain>
    </source>
</reference>
<feature type="domain" description="Polysaccharide export protein N-terminal" evidence="4">
    <location>
        <begin position="57"/>
        <end position="134"/>
    </location>
</feature>